<dbReference type="Pfam" id="PF01022">
    <property type="entry name" value="HTH_5"/>
    <property type="match status" value="1"/>
</dbReference>
<dbReference type="InterPro" id="IPR011991">
    <property type="entry name" value="ArsR-like_HTH"/>
</dbReference>
<dbReference type="InterPro" id="IPR001845">
    <property type="entry name" value="HTH_ArsR_DNA-bd_dom"/>
</dbReference>
<evidence type="ECO:0000256" key="4">
    <source>
        <dbReference type="SAM" id="Phobius"/>
    </source>
</evidence>
<dbReference type="NCBIfam" id="NF033788">
    <property type="entry name" value="HTH_metalloreg"/>
    <property type="match status" value="1"/>
</dbReference>
<keyword evidence="4" id="KW-0812">Transmembrane</keyword>
<keyword evidence="4" id="KW-1133">Transmembrane helix</keyword>
<dbReference type="GO" id="GO:0003677">
    <property type="term" value="F:DNA binding"/>
    <property type="evidence" value="ECO:0007669"/>
    <property type="project" value="UniProtKB-KW"/>
</dbReference>
<gene>
    <name evidence="6" type="ORF">ENT52_01280</name>
</gene>
<dbReference type="PRINTS" id="PR00778">
    <property type="entry name" value="HTHARSR"/>
</dbReference>
<dbReference type="GO" id="GO:0003700">
    <property type="term" value="F:DNA-binding transcription factor activity"/>
    <property type="evidence" value="ECO:0007669"/>
    <property type="project" value="InterPro"/>
</dbReference>
<protein>
    <submittedName>
        <fullName evidence="6">Metalloregulator ArsR/SmtB family transcription factor</fullName>
    </submittedName>
</protein>
<dbReference type="InterPro" id="IPR036390">
    <property type="entry name" value="WH_DNA-bd_sf"/>
</dbReference>
<evidence type="ECO:0000256" key="3">
    <source>
        <dbReference type="ARBA" id="ARBA00023163"/>
    </source>
</evidence>
<sequence>MSLNRTRFVLELFTSTRLQILLKLSQRPHTVAEIAKITGFSKTTISYHLEKLEENGIVERVERGKWVYYRLTSKGLKKMKIEAFATLASMCVAIISFATLVANILSKFGEKDKFRPAYVPETPAPSRVPEITSVSDIFLSVEVFLGLVAILALMIFLYLKTR</sequence>
<reference evidence="6" key="1">
    <citation type="journal article" date="2020" name="mSystems">
        <title>Genome- and Community-Level Interaction Insights into Carbon Utilization and Element Cycling Functions of Hydrothermarchaeota in Hydrothermal Sediment.</title>
        <authorList>
            <person name="Zhou Z."/>
            <person name="Liu Y."/>
            <person name="Xu W."/>
            <person name="Pan J."/>
            <person name="Luo Z.H."/>
            <person name="Li M."/>
        </authorList>
    </citation>
    <scope>NUCLEOTIDE SEQUENCE [LARGE SCALE GENOMIC DNA]</scope>
    <source>
        <strain evidence="6">SpSt-587</strain>
    </source>
</reference>
<feature type="domain" description="HTH arsR-type" evidence="5">
    <location>
        <begin position="1"/>
        <end position="91"/>
    </location>
</feature>
<feature type="transmembrane region" description="Helical" evidence="4">
    <location>
        <begin position="137"/>
        <end position="159"/>
    </location>
</feature>
<dbReference type="InterPro" id="IPR051081">
    <property type="entry name" value="HTH_MetalResp_TranReg"/>
</dbReference>
<name>A0A7J3LZX8_ARCFL</name>
<dbReference type="AlphaFoldDB" id="A0A7J3LZX8"/>
<evidence type="ECO:0000259" key="5">
    <source>
        <dbReference type="PROSITE" id="PS50987"/>
    </source>
</evidence>
<dbReference type="EMBL" id="DSYZ01000027">
    <property type="protein sequence ID" value="HGT82352.1"/>
    <property type="molecule type" value="Genomic_DNA"/>
</dbReference>
<dbReference type="PANTHER" id="PTHR33154:SF38">
    <property type="entry name" value="HTH ARSR-TYPE DOMAIN-CONTAINING PROTEIN"/>
    <property type="match status" value="1"/>
</dbReference>
<keyword evidence="2" id="KW-0238">DNA-binding</keyword>
<accession>A0A7J3LZX8</accession>
<evidence type="ECO:0000313" key="6">
    <source>
        <dbReference type="EMBL" id="HGT82352.1"/>
    </source>
</evidence>
<dbReference type="SUPFAM" id="SSF46785">
    <property type="entry name" value="Winged helix' DNA-binding domain"/>
    <property type="match status" value="1"/>
</dbReference>
<evidence type="ECO:0000256" key="1">
    <source>
        <dbReference type="ARBA" id="ARBA00023015"/>
    </source>
</evidence>
<evidence type="ECO:0000256" key="2">
    <source>
        <dbReference type="ARBA" id="ARBA00023125"/>
    </source>
</evidence>
<dbReference type="PANTHER" id="PTHR33154">
    <property type="entry name" value="TRANSCRIPTIONAL REGULATOR, ARSR FAMILY"/>
    <property type="match status" value="1"/>
</dbReference>
<dbReference type="InterPro" id="IPR036388">
    <property type="entry name" value="WH-like_DNA-bd_sf"/>
</dbReference>
<keyword evidence="1" id="KW-0805">Transcription regulation</keyword>
<dbReference type="SMART" id="SM00418">
    <property type="entry name" value="HTH_ARSR"/>
    <property type="match status" value="1"/>
</dbReference>
<proteinExistence type="predicted"/>
<keyword evidence="3" id="KW-0804">Transcription</keyword>
<organism evidence="6">
    <name type="scientific">Archaeoglobus fulgidus</name>
    <dbReference type="NCBI Taxonomy" id="2234"/>
    <lineage>
        <taxon>Archaea</taxon>
        <taxon>Methanobacteriati</taxon>
        <taxon>Methanobacteriota</taxon>
        <taxon>Archaeoglobi</taxon>
        <taxon>Archaeoglobales</taxon>
        <taxon>Archaeoglobaceae</taxon>
        <taxon>Archaeoglobus</taxon>
    </lineage>
</organism>
<dbReference type="PROSITE" id="PS50987">
    <property type="entry name" value="HTH_ARSR_2"/>
    <property type="match status" value="1"/>
</dbReference>
<dbReference type="Gene3D" id="1.10.10.10">
    <property type="entry name" value="Winged helix-like DNA-binding domain superfamily/Winged helix DNA-binding domain"/>
    <property type="match status" value="1"/>
</dbReference>
<comment type="caution">
    <text evidence="6">The sequence shown here is derived from an EMBL/GenBank/DDBJ whole genome shotgun (WGS) entry which is preliminary data.</text>
</comment>
<keyword evidence="4" id="KW-0472">Membrane</keyword>
<feature type="transmembrane region" description="Helical" evidence="4">
    <location>
        <begin position="83"/>
        <end position="105"/>
    </location>
</feature>
<dbReference type="CDD" id="cd00090">
    <property type="entry name" value="HTH_ARSR"/>
    <property type="match status" value="1"/>
</dbReference>